<protein>
    <submittedName>
        <fullName evidence="1">Uncharacterized protein</fullName>
    </submittedName>
</protein>
<evidence type="ECO:0000313" key="2">
    <source>
        <dbReference type="Proteomes" id="UP000072421"/>
    </source>
</evidence>
<accession>A0A127PCX6</accession>
<dbReference type="AlphaFoldDB" id="A0A127PCX6"/>
<proteinExistence type="predicted"/>
<dbReference type="Proteomes" id="UP000072421">
    <property type="component" value="Chromosome"/>
</dbReference>
<gene>
    <name evidence="1" type="ORF">CFter6_2897</name>
</gene>
<dbReference type="OrthoDB" id="7013677at2"/>
<evidence type="ECO:0000313" key="1">
    <source>
        <dbReference type="EMBL" id="AMO95563.1"/>
    </source>
</evidence>
<dbReference type="PATRIC" id="fig|158899.10.peg.2894"/>
<dbReference type="EMBL" id="CP013232">
    <property type="protein sequence ID" value="AMO95563.1"/>
    <property type="molecule type" value="Genomic_DNA"/>
</dbReference>
<name>A0A127PCX6_9BURK</name>
<sequence length="175" mass="19758">MDASELLDLLSTYAVDGANNLYQFEMSPILQLMKSNSNADEIYLFSVHDKDLTNWRLYFNTPDHLGANPRALGVVVRDGKVRSVKAWHFEKLKDGDMPKNIYRGKLPENIGLGDQVCDLLPCAKLVYDDAEELFYSDSEYGALEVTGYGDLDEYPDQVIMAISVISEPVDQQHDM</sequence>
<organism evidence="1">
    <name type="scientific">Collimonas fungivorans</name>
    <dbReference type="NCBI Taxonomy" id="158899"/>
    <lineage>
        <taxon>Bacteria</taxon>
        <taxon>Pseudomonadati</taxon>
        <taxon>Pseudomonadota</taxon>
        <taxon>Betaproteobacteria</taxon>
        <taxon>Burkholderiales</taxon>
        <taxon>Oxalobacteraceae</taxon>
        <taxon>Collimonas</taxon>
    </lineage>
</organism>
<reference evidence="1 2" key="1">
    <citation type="submission" date="2015-11" db="EMBL/GenBank/DDBJ databases">
        <title>Exploring the genomic traits of fungus-feeding bacterial genus Collimonas.</title>
        <authorList>
            <person name="Song C."/>
            <person name="Schmidt R."/>
            <person name="de Jager V."/>
            <person name="Krzyzanowska D."/>
            <person name="Jongedijk E."/>
            <person name="Cankar K."/>
            <person name="Beekwilder J."/>
            <person name="van Veen A."/>
            <person name="de Boer W."/>
            <person name="van Veen J.A."/>
            <person name="Garbeva P."/>
        </authorList>
    </citation>
    <scope>NUCLEOTIDE SEQUENCE [LARGE SCALE GENOMIC DNA]</scope>
    <source>
        <strain evidence="1 2">Ter6</strain>
    </source>
</reference>